<dbReference type="HOGENOM" id="CLU_2905166_0_0_1"/>
<keyword evidence="2" id="KW-1185">Reference proteome</keyword>
<gene>
    <name evidence="1" type="ORF">MYCFIDRAFT_212577</name>
</gene>
<evidence type="ECO:0000313" key="1">
    <source>
        <dbReference type="EMBL" id="EME77857.1"/>
    </source>
</evidence>
<dbReference type="AlphaFoldDB" id="M3AK76"/>
<dbReference type="VEuPathDB" id="FungiDB:MYCFIDRAFT_212577"/>
<organism evidence="1 2">
    <name type="scientific">Pseudocercospora fijiensis (strain CIRAD86)</name>
    <name type="common">Black leaf streak disease fungus</name>
    <name type="synonym">Mycosphaerella fijiensis</name>
    <dbReference type="NCBI Taxonomy" id="383855"/>
    <lineage>
        <taxon>Eukaryota</taxon>
        <taxon>Fungi</taxon>
        <taxon>Dikarya</taxon>
        <taxon>Ascomycota</taxon>
        <taxon>Pezizomycotina</taxon>
        <taxon>Dothideomycetes</taxon>
        <taxon>Dothideomycetidae</taxon>
        <taxon>Mycosphaerellales</taxon>
        <taxon>Mycosphaerellaceae</taxon>
        <taxon>Pseudocercospora</taxon>
    </lineage>
</organism>
<dbReference type="EMBL" id="KB446564">
    <property type="protein sequence ID" value="EME77857.1"/>
    <property type="molecule type" value="Genomic_DNA"/>
</dbReference>
<name>M3AK76_PSEFD</name>
<dbReference type="GeneID" id="19337759"/>
<protein>
    <submittedName>
        <fullName evidence="1">Uncharacterized protein</fullName>
    </submittedName>
</protein>
<reference evidence="1 2" key="1">
    <citation type="journal article" date="2012" name="PLoS Pathog.">
        <title>Diverse lifestyles and strategies of plant pathogenesis encoded in the genomes of eighteen Dothideomycetes fungi.</title>
        <authorList>
            <person name="Ohm R.A."/>
            <person name="Feau N."/>
            <person name="Henrissat B."/>
            <person name="Schoch C.L."/>
            <person name="Horwitz B.A."/>
            <person name="Barry K.W."/>
            <person name="Condon B.J."/>
            <person name="Copeland A.C."/>
            <person name="Dhillon B."/>
            <person name="Glaser F."/>
            <person name="Hesse C.N."/>
            <person name="Kosti I."/>
            <person name="LaButti K."/>
            <person name="Lindquist E.A."/>
            <person name="Lucas S."/>
            <person name="Salamov A.A."/>
            <person name="Bradshaw R.E."/>
            <person name="Ciuffetti L."/>
            <person name="Hamelin R.C."/>
            <person name="Kema G.H.J."/>
            <person name="Lawrence C."/>
            <person name="Scott J.A."/>
            <person name="Spatafora J.W."/>
            <person name="Turgeon B.G."/>
            <person name="de Wit P.J.G.M."/>
            <person name="Zhong S."/>
            <person name="Goodwin S.B."/>
            <person name="Grigoriev I.V."/>
        </authorList>
    </citation>
    <scope>NUCLEOTIDE SEQUENCE [LARGE SCALE GENOMIC DNA]</scope>
    <source>
        <strain evidence="1 2">CIRAD86</strain>
    </source>
</reference>
<dbReference type="Proteomes" id="UP000016932">
    <property type="component" value="Unassembled WGS sequence"/>
</dbReference>
<accession>M3AK76</accession>
<dbReference type="KEGG" id="pfj:MYCFIDRAFT_212577"/>
<evidence type="ECO:0000313" key="2">
    <source>
        <dbReference type="Proteomes" id="UP000016932"/>
    </source>
</evidence>
<dbReference type="RefSeq" id="XP_007931613.1">
    <property type="nucleotide sequence ID" value="XM_007933422.1"/>
</dbReference>
<sequence>MLSLLHSKPKIRLRIKIYDSFIDLYIFGDRFDIMSELQAHSIFLNSRYTQTLASLSPSSRVL</sequence>
<proteinExistence type="predicted"/>